<dbReference type="OrthoDB" id="9789842at2"/>
<dbReference type="GO" id="GO:0050138">
    <property type="term" value="F:nicotinate dehydrogenase activity"/>
    <property type="evidence" value="ECO:0007669"/>
    <property type="project" value="UniProtKB-EC"/>
</dbReference>
<dbReference type="EC" id="1.17.1.5" evidence="4"/>
<comment type="caution">
    <text evidence="4">The sequence shown here is derived from an EMBL/GenBank/DDBJ whole genome shotgun (WGS) entry which is preliminary data.</text>
</comment>
<keyword evidence="1" id="KW-0285">Flavoprotein</keyword>
<dbReference type="RefSeq" id="WP_066626203.1">
    <property type="nucleotide sequence ID" value="NZ_FQXL01000032.1"/>
</dbReference>
<keyword evidence="5" id="KW-1185">Reference proteome</keyword>
<accession>A0A161WH79</accession>
<dbReference type="InterPro" id="IPR036683">
    <property type="entry name" value="CO_DH_flav_C_dom_sf"/>
</dbReference>
<dbReference type="PANTHER" id="PTHR42659">
    <property type="entry name" value="XANTHINE DEHYDROGENASE SUBUNIT C-RELATED"/>
    <property type="match status" value="1"/>
</dbReference>
<dbReference type="AlphaFoldDB" id="A0A161WH79"/>
<sequence>MDSFQYYSPRNIKEAIDMLNLCDENTYLLAGGTDLIVKLRKKIIQPNNLISLKKIKELSYIEEKDNIIKIGAMATHSKIEQSEIINGKAKILAEACRDVGSTQIRNLGTIGGNIMNSSAAADSVAALCALDANCVIKGSKEERIVNINDVFGNNGNAVIYKDELLKEIFFRIPNSNTVSGFKKLGRRSALAIVVVSVGIILERIPGESKCKDIKISLGGISRNPCRAKAAETILIGKEINNENIEKCLDEISKFTVNNLEKSPFTNLIPHKRYAVKGIALDVFERICPELK</sequence>
<dbReference type="SUPFAM" id="SSF56176">
    <property type="entry name" value="FAD-binding/transporter-associated domain-like"/>
    <property type="match status" value="1"/>
</dbReference>
<evidence type="ECO:0000259" key="3">
    <source>
        <dbReference type="PROSITE" id="PS51387"/>
    </source>
</evidence>
<dbReference type="PANTHER" id="PTHR42659:SF9">
    <property type="entry name" value="XANTHINE DEHYDROGENASE FAD-BINDING SUBUNIT XDHB-RELATED"/>
    <property type="match status" value="1"/>
</dbReference>
<dbReference type="Pfam" id="PF03450">
    <property type="entry name" value="CO_deh_flav_C"/>
    <property type="match status" value="1"/>
</dbReference>
<organism evidence="4 5">
    <name type="scientific">Clostridium magnum DSM 2767</name>
    <dbReference type="NCBI Taxonomy" id="1121326"/>
    <lineage>
        <taxon>Bacteria</taxon>
        <taxon>Bacillati</taxon>
        <taxon>Bacillota</taxon>
        <taxon>Clostridia</taxon>
        <taxon>Eubacteriales</taxon>
        <taxon>Clostridiaceae</taxon>
        <taxon>Clostridium</taxon>
    </lineage>
</organism>
<dbReference type="Gene3D" id="3.30.43.10">
    <property type="entry name" value="Uridine Diphospho-n-acetylenolpyruvylglucosamine Reductase, domain 2"/>
    <property type="match status" value="1"/>
</dbReference>
<dbReference type="InterPro" id="IPR016169">
    <property type="entry name" value="FAD-bd_PCMH_sub2"/>
</dbReference>
<dbReference type="SUPFAM" id="SSF55447">
    <property type="entry name" value="CO dehydrogenase flavoprotein C-terminal domain-like"/>
    <property type="match status" value="1"/>
</dbReference>
<dbReference type="InterPro" id="IPR016166">
    <property type="entry name" value="FAD-bd_PCMH"/>
</dbReference>
<proteinExistence type="predicted"/>
<dbReference type="PATRIC" id="fig|1121326.3.peg.3993"/>
<evidence type="ECO:0000313" key="4">
    <source>
        <dbReference type="EMBL" id="KZL91035.1"/>
    </source>
</evidence>
<feature type="domain" description="FAD-binding PCMH-type" evidence="3">
    <location>
        <begin position="1"/>
        <end position="175"/>
    </location>
</feature>
<dbReference type="PROSITE" id="PS51387">
    <property type="entry name" value="FAD_PCMH"/>
    <property type="match status" value="1"/>
</dbReference>
<dbReference type="InterPro" id="IPR005107">
    <property type="entry name" value="CO_DH_flav_C"/>
</dbReference>
<dbReference type="InterPro" id="IPR016167">
    <property type="entry name" value="FAD-bd_PCMH_sub1"/>
</dbReference>
<gene>
    <name evidence="4" type="primary">ndhF_5</name>
    <name evidence="4" type="ORF">CLMAG_39460</name>
</gene>
<dbReference type="Gene3D" id="3.30.390.50">
    <property type="entry name" value="CO dehydrogenase flavoprotein, C-terminal domain"/>
    <property type="match status" value="1"/>
</dbReference>
<evidence type="ECO:0000256" key="1">
    <source>
        <dbReference type="ARBA" id="ARBA00022630"/>
    </source>
</evidence>
<evidence type="ECO:0000313" key="5">
    <source>
        <dbReference type="Proteomes" id="UP000076603"/>
    </source>
</evidence>
<dbReference type="GO" id="GO:0071949">
    <property type="term" value="F:FAD binding"/>
    <property type="evidence" value="ECO:0007669"/>
    <property type="project" value="InterPro"/>
</dbReference>
<protein>
    <submittedName>
        <fullName evidence="4">Nicotinate dehydrogenase FAD-subunit</fullName>
        <ecNumber evidence="4">1.17.1.5</ecNumber>
    </submittedName>
</protein>
<dbReference type="Proteomes" id="UP000076603">
    <property type="component" value="Unassembled WGS sequence"/>
</dbReference>
<evidence type="ECO:0000256" key="2">
    <source>
        <dbReference type="ARBA" id="ARBA00023002"/>
    </source>
</evidence>
<dbReference type="InterPro" id="IPR051312">
    <property type="entry name" value="Diverse_Substr_Oxidored"/>
</dbReference>
<reference evidence="4 5" key="1">
    <citation type="submission" date="2016-04" db="EMBL/GenBank/DDBJ databases">
        <title>Genome sequence of Clostridium magnum DSM 2767.</title>
        <authorList>
            <person name="Poehlein A."/>
            <person name="Uhlig R."/>
            <person name="Fischer R."/>
            <person name="Bahl H."/>
            <person name="Daniel R."/>
        </authorList>
    </citation>
    <scope>NUCLEOTIDE SEQUENCE [LARGE SCALE GENOMIC DNA]</scope>
    <source>
        <strain evidence="4 5">DSM 2767</strain>
    </source>
</reference>
<name>A0A161WH79_9CLOT</name>
<dbReference type="Gene3D" id="3.30.465.10">
    <property type="match status" value="1"/>
</dbReference>
<dbReference type="InterPro" id="IPR036318">
    <property type="entry name" value="FAD-bd_PCMH-like_sf"/>
</dbReference>
<keyword evidence="2 4" id="KW-0560">Oxidoreductase</keyword>
<dbReference type="EMBL" id="LWAE01000004">
    <property type="protein sequence ID" value="KZL91035.1"/>
    <property type="molecule type" value="Genomic_DNA"/>
</dbReference>
<dbReference type="STRING" id="1121326.CLMAG_39460"/>
<dbReference type="InterPro" id="IPR002346">
    <property type="entry name" value="Mopterin_DH_FAD-bd"/>
</dbReference>
<dbReference type="Pfam" id="PF00941">
    <property type="entry name" value="FAD_binding_5"/>
    <property type="match status" value="1"/>
</dbReference>